<keyword evidence="3" id="KW-1185">Reference proteome</keyword>
<evidence type="ECO:0000313" key="3">
    <source>
        <dbReference type="Proteomes" id="UP000279833"/>
    </source>
</evidence>
<dbReference type="EMBL" id="UZAK01014380">
    <property type="protein sequence ID" value="VDP04170.1"/>
    <property type="molecule type" value="Genomic_DNA"/>
</dbReference>
<proteinExistence type="predicted"/>
<dbReference type="STRING" id="6186.A0A183JUR0"/>
<dbReference type="WBParaSite" id="SCUD_0000645301-mRNA-1">
    <property type="protein sequence ID" value="SCUD_0000645301-mRNA-1"/>
    <property type="gene ID" value="SCUD_0000645301"/>
</dbReference>
<dbReference type="InterPro" id="IPR051944">
    <property type="entry name" value="BEACH_domain_protein"/>
</dbReference>
<reference evidence="2 3" key="2">
    <citation type="submission" date="2018-11" db="EMBL/GenBank/DDBJ databases">
        <authorList>
            <consortium name="Pathogen Informatics"/>
        </authorList>
    </citation>
    <scope>NUCLEOTIDE SEQUENCE [LARGE SCALE GENOMIC DNA]</scope>
    <source>
        <strain evidence="2">Dakar</strain>
        <strain evidence="3">Dakar, Senegal</strain>
    </source>
</reference>
<evidence type="ECO:0000313" key="4">
    <source>
        <dbReference type="WBParaSite" id="SCUD_0000645301-mRNA-1"/>
    </source>
</evidence>
<dbReference type="PANTHER" id="PTHR46108">
    <property type="entry name" value="BLUE CHEESE"/>
    <property type="match status" value="1"/>
</dbReference>
<keyword evidence="1" id="KW-0853">WD repeat</keyword>
<sequence length="118" mass="14047">YISYHIKLTLFCFQNLSFNQRHLEIEWEKIENELTRERGLWGRVTPDPLAKWELDPTEGPLRMRKRMILNKSFNLRYPYLPSYLTRLLLRSPNSDVSNVYFMINTCCLTVSMNLSAVS</sequence>
<accession>A0A183JUR0</accession>
<reference evidence="4" key="1">
    <citation type="submission" date="2016-06" db="UniProtKB">
        <authorList>
            <consortium name="WormBaseParasite"/>
        </authorList>
    </citation>
    <scope>IDENTIFICATION</scope>
</reference>
<dbReference type="PANTHER" id="PTHR46108:SF4">
    <property type="entry name" value="BLUE CHEESE"/>
    <property type="match status" value="1"/>
</dbReference>
<evidence type="ECO:0000313" key="2">
    <source>
        <dbReference type="EMBL" id="VDP04170.1"/>
    </source>
</evidence>
<dbReference type="AlphaFoldDB" id="A0A183JUR0"/>
<gene>
    <name evidence="2" type="ORF">SCUD_LOCUS6453</name>
</gene>
<dbReference type="Proteomes" id="UP000279833">
    <property type="component" value="Unassembled WGS sequence"/>
</dbReference>
<protein>
    <submittedName>
        <fullName evidence="4">Neur_chan_LBD domain-containing protein</fullName>
    </submittedName>
</protein>
<organism evidence="4">
    <name type="scientific">Schistosoma curassoni</name>
    <dbReference type="NCBI Taxonomy" id="6186"/>
    <lineage>
        <taxon>Eukaryota</taxon>
        <taxon>Metazoa</taxon>
        <taxon>Spiralia</taxon>
        <taxon>Lophotrochozoa</taxon>
        <taxon>Platyhelminthes</taxon>
        <taxon>Trematoda</taxon>
        <taxon>Digenea</taxon>
        <taxon>Strigeidida</taxon>
        <taxon>Schistosomatoidea</taxon>
        <taxon>Schistosomatidae</taxon>
        <taxon>Schistosoma</taxon>
    </lineage>
</organism>
<evidence type="ECO:0000256" key="1">
    <source>
        <dbReference type="ARBA" id="ARBA00022574"/>
    </source>
</evidence>
<name>A0A183JUR0_9TREM</name>